<evidence type="ECO:0000256" key="13">
    <source>
        <dbReference type="SAM" id="SignalP"/>
    </source>
</evidence>
<protein>
    <recommendedName>
        <fullName evidence="10">glucan 1,3-beta-glucosidase</fullName>
        <ecNumber evidence="10">3.2.1.58</ecNumber>
    </recommendedName>
    <alternativeName>
        <fullName evidence="11">Exo-1,3-beta-glucanase</fullName>
    </alternativeName>
</protein>
<keyword evidence="5 13" id="KW-0732">Signal</keyword>
<dbReference type="InterPro" id="IPR050732">
    <property type="entry name" value="Beta-glucan_modifiers"/>
</dbReference>
<keyword evidence="4" id="KW-0964">Secreted</keyword>
<evidence type="ECO:0000313" key="14">
    <source>
        <dbReference type="EMBL" id="KAL2818292.1"/>
    </source>
</evidence>
<evidence type="ECO:0000256" key="5">
    <source>
        <dbReference type="ARBA" id="ARBA00022729"/>
    </source>
</evidence>
<evidence type="ECO:0000256" key="12">
    <source>
        <dbReference type="RuleBase" id="RU004335"/>
    </source>
</evidence>
<name>A0ABR4HU68_9EURO</name>
<evidence type="ECO:0000256" key="1">
    <source>
        <dbReference type="ARBA" id="ARBA00004191"/>
    </source>
</evidence>
<dbReference type="Gene3D" id="3.20.20.80">
    <property type="entry name" value="Glycosidases"/>
    <property type="match status" value="1"/>
</dbReference>
<dbReference type="PANTHER" id="PTHR16631:SF26">
    <property type="entry name" value="GLUCAN 1,3-BETA-GLUCOSIDASE"/>
    <property type="match status" value="1"/>
</dbReference>
<comment type="subcellular location">
    <subcellularLocation>
        <location evidence="1">Secreted</location>
        <location evidence="1">Cell wall</location>
    </subcellularLocation>
</comment>
<keyword evidence="6" id="KW-0378">Hydrolase</keyword>
<evidence type="ECO:0000256" key="7">
    <source>
        <dbReference type="ARBA" id="ARBA00023180"/>
    </source>
</evidence>
<accession>A0ABR4HU68</accession>
<evidence type="ECO:0000256" key="11">
    <source>
        <dbReference type="ARBA" id="ARBA00041761"/>
    </source>
</evidence>
<evidence type="ECO:0000256" key="2">
    <source>
        <dbReference type="ARBA" id="ARBA00008773"/>
    </source>
</evidence>
<dbReference type="InterPro" id="IPR000490">
    <property type="entry name" value="Glyco_hydro_17"/>
</dbReference>
<dbReference type="EMBL" id="JBFXLT010000014">
    <property type="protein sequence ID" value="KAL2818292.1"/>
    <property type="molecule type" value="Genomic_DNA"/>
</dbReference>
<reference evidence="14 15" key="1">
    <citation type="submission" date="2024-07" db="EMBL/GenBank/DDBJ databases">
        <title>Section-level genome sequencing and comparative genomics of Aspergillus sections Usti and Cavernicolus.</title>
        <authorList>
            <consortium name="Lawrence Berkeley National Laboratory"/>
            <person name="Nybo J.L."/>
            <person name="Vesth T.C."/>
            <person name="Theobald S."/>
            <person name="Frisvad J.C."/>
            <person name="Larsen T.O."/>
            <person name="Kjaerboelling I."/>
            <person name="Rothschild-Mancinelli K."/>
            <person name="Lyhne E.K."/>
            <person name="Kogle M.E."/>
            <person name="Barry K."/>
            <person name="Clum A."/>
            <person name="Na H."/>
            <person name="Ledsgaard L."/>
            <person name="Lin J."/>
            <person name="Lipzen A."/>
            <person name="Kuo A."/>
            <person name="Riley R."/>
            <person name="Mondo S."/>
            <person name="Labutti K."/>
            <person name="Haridas S."/>
            <person name="Pangalinan J."/>
            <person name="Salamov A.A."/>
            <person name="Simmons B.A."/>
            <person name="Magnuson J.K."/>
            <person name="Chen J."/>
            <person name="Drula E."/>
            <person name="Henrissat B."/>
            <person name="Wiebenga A."/>
            <person name="Lubbers R.J."/>
            <person name="Gomes A.C."/>
            <person name="Makela M.R."/>
            <person name="Stajich J."/>
            <person name="Grigoriev I.V."/>
            <person name="Mortensen U.H."/>
            <person name="De Vries R.P."/>
            <person name="Baker S.E."/>
            <person name="Andersen M.R."/>
        </authorList>
    </citation>
    <scope>NUCLEOTIDE SEQUENCE [LARGE SCALE GENOMIC DNA]</scope>
    <source>
        <strain evidence="14 15">CBS 588.65</strain>
    </source>
</reference>
<evidence type="ECO:0000256" key="3">
    <source>
        <dbReference type="ARBA" id="ARBA00022512"/>
    </source>
</evidence>
<gene>
    <name evidence="14" type="ORF">BJX63DRAFT_419242</name>
</gene>
<keyword evidence="3" id="KW-0134">Cell wall</keyword>
<comment type="similarity">
    <text evidence="2 12">Belongs to the glycosyl hydrolase 17 family.</text>
</comment>
<evidence type="ECO:0000256" key="4">
    <source>
        <dbReference type="ARBA" id="ARBA00022525"/>
    </source>
</evidence>
<feature type="chain" id="PRO_5047208480" description="glucan 1,3-beta-glucosidase" evidence="13">
    <location>
        <begin position="19"/>
        <end position="304"/>
    </location>
</feature>
<comment type="catalytic activity">
    <reaction evidence="9">
        <text>Successive hydrolysis of beta-D-glucose units from the non-reducing ends of (1-&gt;3)-beta-D-glucans, releasing alpha-glucose.</text>
        <dbReference type="EC" id="3.2.1.58"/>
    </reaction>
</comment>
<dbReference type="InterPro" id="IPR017853">
    <property type="entry name" value="GH"/>
</dbReference>
<evidence type="ECO:0000256" key="6">
    <source>
        <dbReference type="ARBA" id="ARBA00022801"/>
    </source>
</evidence>
<evidence type="ECO:0000256" key="10">
    <source>
        <dbReference type="ARBA" id="ARBA00038929"/>
    </source>
</evidence>
<dbReference type="Pfam" id="PF00332">
    <property type="entry name" value="Glyco_hydro_17"/>
    <property type="match status" value="1"/>
</dbReference>
<dbReference type="SUPFAM" id="SSF51445">
    <property type="entry name" value="(Trans)glycosidases"/>
    <property type="match status" value="1"/>
</dbReference>
<proteinExistence type="inferred from homology"/>
<dbReference type="Proteomes" id="UP001610334">
    <property type="component" value="Unassembled WGS sequence"/>
</dbReference>
<evidence type="ECO:0000256" key="9">
    <source>
        <dbReference type="ARBA" id="ARBA00036824"/>
    </source>
</evidence>
<keyword evidence="7" id="KW-0325">Glycoprotein</keyword>
<dbReference type="PANTHER" id="PTHR16631">
    <property type="entry name" value="GLUCAN 1,3-BETA-GLUCOSIDASE"/>
    <property type="match status" value="1"/>
</dbReference>
<sequence>MRVAGLISLLAAAMPALATTRGTFGLALGNENPDATCKSVADYKKDFDAIKHLTTLVRTYSASNCDTAKNIIPAAKAKGFKVVLGVWPDYDESFNQDFDALKEAIPGNEDVIHAITVGSECLYRGDITAQKLLKRINQVKDEFPSITVGTVDSWNKFADGTADPIVQGGVTYFLVNGFAYWQGQEISNATATYFDDMAQAKARIERVAGDNAKNIKFGNGETGWPTDGGTDYGAAKASTSIAKTYYKNAVCAMLTWGIDVFYFEAFDETWKPVSIGDNGEEMDETHWGLFTDDRIIKFDASCPN</sequence>
<evidence type="ECO:0000313" key="15">
    <source>
        <dbReference type="Proteomes" id="UP001610334"/>
    </source>
</evidence>
<organism evidence="14 15">
    <name type="scientific">Aspergillus granulosus</name>
    <dbReference type="NCBI Taxonomy" id="176169"/>
    <lineage>
        <taxon>Eukaryota</taxon>
        <taxon>Fungi</taxon>
        <taxon>Dikarya</taxon>
        <taxon>Ascomycota</taxon>
        <taxon>Pezizomycotina</taxon>
        <taxon>Eurotiomycetes</taxon>
        <taxon>Eurotiomycetidae</taxon>
        <taxon>Eurotiales</taxon>
        <taxon>Aspergillaceae</taxon>
        <taxon>Aspergillus</taxon>
        <taxon>Aspergillus subgen. Nidulantes</taxon>
    </lineage>
</organism>
<evidence type="ECO:0000256" key="8">
    <source>
        <dbReference type="ARBA" id="ARBA00023295"/>
    </source>
</evidence>
<feature type="signal peptide" evidence="13">
    <location>
        <begin position="1"/>
        <end position="18"/>
    </location>
</feature>
<keyword evidence="15" id="KW-1185">Reference proteome</keyword>
<comment type="caution">
    <text evidence="14">The sequence shown here is derived from an EMBL/GenBank/DDBJ whole genome shotgun (WGS) entry which is preliminary data.</text>
</comment>
<dbReference type="EC" id="3.2.1.58" evidence="10"/>
<keyword evidence="8" id="KW-0326">Glycosidase</keyword>